<gene>
    <name evidence="4" type="ORF">GWO68_14990</name>
</gene>
<dbReference type="InterPro" id="IPR043738">
    <property type="entry name" value="DUF5683"/>
</dbReference>
<evidence type="ECO:0000256" key="2">
    <source>
        <dbReference type="SAM" id="SignalP"/>
    </source>
</evidence>
<keyword evidence="1" id="KW-1133">Transmembrane helix</keyword>
<keyword evidence="5" id="KW-1185">Reference proteome</keyword>
<dbReference type="Pfam" id="PF18935">
    <property type="entry name" value="DUF5683"/>
    <property type="match status" value="1"/>
</dbReference>
<protein>
    <recommendedName>
        <fullName evidence="3">DUF5683 domain-containing protein</fullName>
    </recommendedName>
</protein>
<comment type="caution">
    <text evidence="4">The sequence shown here is derived from an EMBL/GenBank/DDBJ whole genome shotgun (WGS) entry which is preliminary data.</text>
</comment>
<dbReference type="AlphaFoldDB" id="A0A6B2H1R9"/>
<evidence type="ECO:0000259" key="3">
    <source>
        <dbReference type="Pfam" id="PF18935"/>
    </source>
</evidence>
<feature type="domain" description="DUF5683" evidence="3">
    <location>
        <begin position="53"/>
        <end position="207"/>
    </location>
</feature>
<evidence type="ECO:0000313" key="5">
    <source>
        <dbReference type="Proteomes" id="UP000478546"/>
    </source>
</evidence>
<feature type="signal peptide" evidence="2">
    <location>
        <begin position="1"/>
        <end position="22"/>
    </location>
</feature>
<feature type="transmembrane region" description="Helical" evidence="1">
    <location>
        <begin position="75"/>
        <end position="94"/>
    </location>
</feature>
<evidence type="ECO:0000313" key="4">
    <source>
        <dbReference type="EMBL" id="NDK57229.1"/>
    </source>
</evidence>
<keyword evidence="1" id="KW-0472">Membrane</keyword>
<keyword evidence="1" id="KW-0812">Transmembrane</keyword>
<organism evidence="4 5">
    <name type="scientific">Pontibacter fetidus</name>
    <dbReference type="NCBI Taxonomy" id="2700082"/>
    <lineage>
        <taxon>Bacteria</taxon>
        <taxon>Pseudomonadati</taxon>
        <taxon>Bacteroidota</taxon>
        <taxon>Cytophagia</taxon>
        <taxon>Cytophagales</taxon>
        <taxon>Hymenobacteraceae</taxon>
        <taxon>Pontibacter</taxon>
    </lineage>
</organism>
<proteinExistence type="predicted"/>
<reference evidence="4 5" key="1">
    <citation type="submission" date="2020-01" db="EMBL/GenBank/DDBJ databases">
        <authorList>
            <person name="Kim M.K."/>
        </authorList>
    </citation>
    <scope>NUCLEOTIDE SEQUENCE [LARGE SCALE GENOMIC DNA]</scope>
    <source>
        <strain evidence="4 5">BT213</strain>
    </source>
</reference>
<dbReference type="Proteomes" id="UP000478546">
    <property type="component" value="Unassembled WGS sequence"/>
</dbReference>
<keyword evidence="2" id="KW-0732">Signal</keyword>
<evidence type="ECO:0000256" key="1">
    <source>
        <dbReference type="SAM" id="Phobius"/>
    </source>
</evidence>
<feature type="chain" id="PRO_5025484761" description="DUF5683 domain-containing protein" evidence="2">
    <location>
        <begin position="23"/>
        <end position="212"/>
    </location>
</feature>
<accession>A0A6B2H1R9</accession>
<dbReference type="EMBL" id="JAAEAA010000022">
    <property type="protein sequence ID" value="NDK57229.1"/>
    <property type="molecule type" value="Genomic_DNA"/>
</dbReference>
<dbReference type="RefSeq" id="WP_162347291.1">
    <property type="nucleotide sequence ID" value="NZ_JAAEAA010000022.1"/>
</dbReference>
<sequence>MRLTVGIAFFLSILTLAVPARAQIITAGPDSVVVPVPDTVNADDNSFFLSKWNRPAKAALLSAIVPGLGQAYNKAYWKLPIVYGTGFALGYFLVSHHNNYQDYREALIIRLDGDPNTVDQFANSNIYGEQRPNGADNLKRARDFYRRNRDLTILLSIGAYGLQVAEAYVHAHMKEFDISETLALKVQPNIMQVPTQLAYTPGLSLTLYTKQK</sequence>
<name>A0A6B2H1R9_9BACT</name>